<dbReference type="PANTHER" id="PTHR36435:SF1">
    <property type="entry name" value="CAAX AMINO TERMINAL PROTEASE FAMILY PROTEIN"/>
    <property type="match status" value="1"/>
</dbReference>
<name>A0A380JAW2_STRDO</name>
<protein>
    <submittedName>
        <fullName evidence="4">CAAX amino terminal protease family protein</fullName>
    </submittedName>
</protein>
<feature type="transmembrane region" description="Helical" evidence="2">
    <location>
        <begin position="89"/>
        <end position="110"/>
    </location>
</feature>
<dbReference type="GO" id="GO:0006508">
    <property type="term" value="P:proteolysis"/>
    <property type="evidence" value="ECO:0007669"/>
    <property type="project" value="UniProtKB-KW"/>
</dbReference>
<gene>
    <name evidence="4" type="ORF">NCTC11391_00183</name>
</gene>
<dbReference type="AlphaFoldDB" id="A0A380JAW2"/>
<evidence type="ECO:0000256" key="2">
    <source>
        <dbReference type="SAM" id="Phobius"/>
    </source>
</evidence>
<feature type="transmembrane region" description="Helical" evidence="2">
    <location>
        <begin position="229"/>
        <end position="257"/>
    </location>
</feature>
<feature type="transmembrane region" description="Helical" evidence="2">
    <location>
        <begin position="33"/>
        <end position="52"/>
    </location>
</feature>
<evidence type="ECO:0000256" key="1">
    <source>
        <dbReference type="ARBA" id="ARBA00009067"/>
    </source>
</evidence>
<dbReference type="EMBL" id="UHFA01000002">
    <property type="protein sequence ID" value="SUN35208.1"/>
    <property type="molecule type" value="Genomic_DNA"/>
</dbReference>
<feature type="transmembrane region" description="Helical" evidence="2">
    <location>
        <begin position="7"/>
        <end position="27"/>
    </location>
</feature>
<organism evidence="4 5">
    <name type="scientific">Streptococcus downei MFe28</name>
    <dbReference type="NCBI Taxonomy" id="764290"/>
    <lineage>
        <taxon>Bacteria</taxon>
        <taxon>Bacillati</taxon>
        <taxon>Bacillota</taxon>
        <taxon>Bacilli</taxon>
        <taxon>Lactobacillales</taxon>
        <taxon>Streptococcaceae</taxon>
        <taxon>Streptococcus</taxon>
    </lineage>
</organism>
<keyword evidence="2" id="KW-1133">Transmembrane helix</keyword>
<feature type="transmembrane region" description="Helical" evidence="2">
    <location>
        <begin position="351"/>
        <end position="368"/>
    </location>
</feature>
<dbReference type="RefSeq" id="WP_115324782.1">
    <property type="nucleotide sequence ID" value="NZ_UHFA01000002.1"/>
</dbReference>
<feature type="transmembrane region" description="Helical" evidence="2">
    <location>
        <begin position="264"/>
        <end position="284"/>
    </location>
</feature>
<sequence>MQKRMKLWYIAQYLVFIAILTFANLMAETMKNLPISLVLGFIMLTGVTLTLLEKEPTKPVLVFRWFEALAYPVSLSLVSSFLSQKIESIPFALFLAIYLLVTALPVLYSLLPIFKSVINRILFSVQWFFIGGVPSIAPRLKVPHPLLRPLFTSGFWGSLAAAVFALALMRSLGFSFYDWKPTRKLSVLTLSFIGIFAVYFTLFNAFSIDNNWLDTLFVFDFSNFKPTPYLFWTAVRAGVFEEILCRYIFLLSFLYIWRHQKYQINLAILVSSAIFGLLHITNLMGGQDLIATLSQVIFAILIGFLLSSIYLYTGKLWTVILFHILIDVFAFSSTGSSMMEAMSINDFFTPYNIYMSLFLLLFSVWMLTGKRKNIIRTNVQHLFEQKKSDPS</sequence>
<dbReference type="GO" id="GO:0004175">
    <property type="term" value="F:endopeptidase activity"/>
    <property type="evidence" value="ECO:0007669"/>
    <property type="project" value="UniProtKB-ARBA"/>
</dbReference>
<keyword evidence="2" id="KW-0472">Membrane</keyword>
<keyword evidence="4" id="KW-0378">Hydrolase</keyword>
<dbReference type="GO" id="GO:0080120">
    <property type="term" value="P:CAAX-box protein maturation"/>
    <property type="evidence" value="ECO:0007669"/>
    <property type="project" value="UniProtKB-ARBA"/>
</dbReference>
<feature type="transmembrane region" description="Helical" evidence="2">
    <location>
        <begin position="117"/>
        <end position="137"/>
    </location>
</feature>
<evidence type="ECO:0000313" key="4">
    <source>
        <dbReference type="EMBL" id="SUN35208.1"/>
    </source>
</evidence>
<reference evidence="4 5" key="1">
    <citation type="submission" date="2018-06" db="EMBL/GenBank/DDBJ databases">
        <authorList>
            <consortium name="Pathogen Informatics"/>
            <person name="Doyle S."/>
        </authorList>
    </citation>
    <scope>NUCLEOTIDE SEQUENCE [LARGE SCALE GENOMIC DNA]</scope>
    <source>
        <strain evidence="5">NCTC 11391</strain>
    </source>
</reference>
<dbReference type="Pfam" id="PF02517">
    <property type="entry name" value="Rce1-like"/>
    <property type="match status" value="1"/>
</dbReference>
<feature type="transmembrane region" description="Helical" evidence="2">
    <location>
        <begin position="290"/>
        <end position="312"/>
    </location>
</feature>
<keyword evidence="5" id="KW-1185">Reference proteome</keyword>
<dbReference type="InterPro" id="IPR052710">
    <property type="entry name" value="CAAX_protease"/>
</dbReference>
<accession>A0A380JAW2</accession>
<keyword evidence="2" id="KW-0812">Transmembrane</keyword>
<feature type="transmembrane region" description="Helical" evidence="2">
    <location>
        <begin position="185"/>
        <end position="206"/>
    </location>
</feature>
<keyword evidence="4" id="KW-0645">Protease</keyword>
<dbReference type="Proteomes" id="UP000254082">
    <property type="component" value="Unassembled WGS sequence"/>
</dbReference>
<feature type="transmembrane region" description="Helical" evidence="2">
    <location>
        <begin position="319"/>
        <end position="339"/>
    </location>
</feature>
<feature type="domain" description="CAAX prenyl protease 2/Lysostaphin resistance protein A-like" evidence="3">
    <location>
        <begin position="226"/>
        <end position="328"/>
    </location>
</feature>
<dbReference type="InterPro" id="IPR003675">
    <property type="entry name" value="Rce1/LyrA-like_dom"/>
</dbReference>
<evidence type="ECO:0000259" key="3">
    <source>
        <dbReference type="Pfam" id="PF02517"/>
    </source>
</evidence>
<feature type="transmembrane region" description="Helical" evidence="2">
    <location>
        <begin position="64"/>
        <end position="83"/>
    </location>
</feature>
<evidence type="ECO:0000313" key="5">
    <source>
        <dbReference type="Proteomes" id="UP000254082"/>
    </source>
</evidence>
<feature type="transmembrane region" description="Helical" evidence="2">
    <location>
        <begin position="149"/>
        <end position="173"/>
    </location>
</feature>
<comment type="similarity">
    <text evidence="1">Belongs to the UPF0177 family.</text>
</comment>
<dbReference type="PANTHER" id="PTHR36435">
    <property type="entry name" value="SLR1288 PROTEIN"/>
    <property type="match status" value="1"/>
</dbReference>
<proteinExistence type="inferred from homology"/>
<dbReference type="OrthoDB" id="2311705at2"/>